<dbReference type="Gene3D" id="3.40.50.300">
    <property type="entry name" value="P-loop containing nucleotide triphosphate hydrolases"/>
    <property type="match status" value="2"/>
</dbReference>
<keyword evidence="4" id="KW-0067">ATP-binding</keyword>
<gene>
    <name evidence="7" type="ORF">DdX_06748</name>
</gene>
<evidence type="ECO:0000256" key="2">
    <source>
        <dbReference type="ARBA" id="ARBA00022801"/>
    </source>
</evidence>
<evidence type="ECO:0000259" key="6">
    <source>
        <dbReference type="PROSITE" id="PS51192"/>
    </source>
</evidence>
<keyword evidence="1" id="KW-0547">Nucleotide-binding</keyword>
<evidence type="ECO:0000313" key="8">
    <source>
        <dbReference type="Proteomes" id="UP001201812"/>
    </source>
</evidence>
<keyword evidence="8" id="KW-1185">Reference proteome</keyword>
<dbReference type="Proteomes" id="UP001201812">
    <property type="component" value="Unassembled WGS sequence"/>
</dbReference>
<name>A0AAD4R9E2_9BILA</name>
<dbReference type="EMBL" id="JAKKPZ010000008">
    <property type="protein sequence ID" value="KAI1718326.1"/>
    <property type="molecule type" value="Genomic_DNA"/>
</dbReference>
<dbReference type="GO" id="GO:0003676">
    <property type="term" value="F:nucleic acid binding"/>
    <property type="evidence" value="ECO:0007669"/>
    <property type="project" value="InterPro"/>
</dbReference>
<dbReference type="InterPro" id="IPR027417">
    <property type="entry name" value="P-loop_NTPase"/>
</dbReference>
<accession>A0AAD4R9E2</accession>
<evidence type="ECO:0000313" key="7">
    <source>
        <dbReference type="EMBL" id="KAI1718326.1"/>
    </source>
</evidence>
<sequence length="432" mass="48407">MAQLNQDPALSEDDQQHSHDNPPELDSVPINSLCLKTKIREAMISDGMQVASDFLNNTVNAYADGGHVMVQMEPGKDRFLAMSVCALDVIDSSNDSLQSLIISPYRTDAEEIMKSLKRINKWLDYKVQVCVAGTIIRADRESIQQGKTQLILGTPGRIIDLIQQKVIHASNVKTLIIDSADKFFGRGIKRNGLIFGMLPKEVQYMFFLENITAATESFIQSPHMTVFSKNAIKAALGGSGIASEKTAKNISLLATSTDDMSKSEVTSQGDLAKKHPRHFFVYAEDNEKKSEELLRLFNWISKHKSVVMCKNQTIVDFLSEKLIEKSLPFLRKLNDKENNTNHLNEFNSVNAGVLLATYDHMRLIRDFSAIIAFNVPNNRDFFSKWLGALRKRHGESGIVISFIDDGDISRLFSQMFRSNGGTRLTDDLAKLL</sequence>
<evidence type="ECO:0000256" key="3">
    <source>
        <dbReference type="ARBA" id="ARBA00022806"/>
    </source>
</evidence>
<proteinExistence type="predicted"/>
<keyword evidence="3 7" id="KW-0347">Helicase</keyword>
<dbReference type="SUPFAM" id="SSF52540">
    <property type="entry name" value="P-loop containing nucleoside triphosphate hydrolases"/>
    <property type="match status" value="1"/>
</dbReference>
<dbReference type="GO" id="GO:0016787">
    <property type="term" value="F:hydrolase activity"/>
    <property type="evidence" value="ECO:0007669"/>
    <property type="project" value="UniProtKB-KW"/>
</dbReference>
<evidence type="ECO:0000256" key="1">
    <source>
        <dbReference type="ARBA" id="ARBA00022741"/>
    </source>
</evidence>
<dbReference type="PROSITE" id="PS51192">
    <property type="entry name" value="HELICASE_ATP_BIND_1"/>
    <property type="match status" value="1"/>
</dbReference>
<dbReference type="GO" id="GO:0004386">
    <property type="term" value="F:helicase activity"/>
    <property type="evidence" value="ECO:0007669"/>
    <property type="project" value="UniProtKB-KW"/>
</dbReference>
<evidence type="ECO:0000256" key="4">
    <source>
        <dbReference type="ARBA" id="ARBA00022840"/>
    </source>
</evidence>
<dbReference type="InterPro" id="IPR014001">
    <property type="entry name" value="Helicase_ATP-bd"/>
</dbReference>
<dbReference type="PANTHER" id="PTHR47960">
    <property type="entry name" value="DEAD-BOX ATP-DEPENDENT RNA HELICASE 50"/>
    <property type="match status" value="1"/>
</dbReference>
<feature type="domain" description="Helicase ATP-binding" evidence="6">
    <location>
        <begin position="59"/>
        <end position="274"/>
    </location>
</feature>
<dbReference type="Pfam" id="PF00270">
    <property type="entry name" value="DEAD"/>
    <property type="match status" value="1"/>
</dbReference>
<organism evidence="7 8">
    <name type="scientific">Ditylenchus destructor</name>
    <dbReference type="NCBI Taxonomy" id="166010"/>
    <lineage>
        <taxon>Eukaryota</taxon>
        <taxon>Metazoa</taxon>
        <taxon>Ecdysozoa</taxon>
        <taxon>Nematoda</taxon>
        <taxon>Chromadorea</taxon>
        <taxon>Rhabditida</taxon>
        <taxon>Tylenchina</taxon>
        <taxon>Tylenchomorpha</taxon>
        <taxon>Sphaerularioidea</taxon>
        <taxon>Anguinidae</taxon>
        <taxon>Anguininae</taxon>
        <taxon>Ditylenchus</taxon>
    </lineage>
</organism>
<dbReference type="AlphaFoldDB" id="A0AAD4R9E2"/>
<dbReference type="GO" id="GO:0005524">
    <property type="term" value="F:ATP binding"/>
    <property type="evidence" value="ECO:0007669"/>
    <property type="project" value="UniProtKB-KW"/>
</dbReference>
<dbReference type="InterPro" id="IPR011545">
    <property type="entry name" value="DEAD/DEAH_box_helicase_dom"/>
</dbReference>
<protein>
    <submittedName>
        <fullName evidence="7">DEAD/DEAH box helicase domain-containing protein</fullName>
    </submittedName>
</protein>
<reference evidence="7" key="1">
    <citation type="submission" date="2022-01" db="EMBL/GenBank/DDBJ databases">
        <title>Genome Sequence Resource for Two Populations of Ditylenchus destructor, the Migratory Endoparasitic Phytonematode.</title>
        <authorList>
            <person name="Zhang H."/>
            <person name="Lin R."/>
            <person name="Xie B."/>
        </authorList>
    </citation>
    <scope>NUCLEOTIDE SEQUENCE</scope>
    <source>
        <strain evidence="7">BazhouSP</strain>
    </source>
</reference>
<feature type="region of interest" description="Disordered" evidence="5">
    <location>
        <begin position="1"/>
        <end position="29"/>
    </location>
</feature>
<comment type="caution">
    <text evidence="7">The sequence shown here is derived from an EMBL/GenBank/DDBJ whole genome shotgun (WGS) entry which is preliminary data.</text>
</comment>
<evidence type="ECO:0000256" key="5">
    <source>
        <dbReference type="SAM" id="MobiDB-lite"/>
    </source>
</evidence>
<keyword evidence="2" id="KW-0378">Hydrolase</keyword>